<evidence type="ECO:0000313" key="2">
    <source>
        <dbReference type="Proteomes" id="UP000005237"/>
    </source>
</evidence>
<protein>
    <submittedName>
        <fullName evidence="1">FtsJ domain-containing protein</fullName>
    </submittedName>
</protein>
<organism evidence="1 2">
    <name type="scientific">Caenorhabditis japonica</name>
    <dbReference type="NCBI Taxonomy" id="281687"/>
    <lineage>
        <taxon>Eukaryota</taxon>
        <taxon>Metazoa</taxon>
        <taxon>Ecdysozoa</taxon>
        <taxon>Nematoda</taxon>
        <taxon>Chromadorea</taxon>
        <taxon>Rhabditida</taxon>
        <taxon>Rhabditina</taxon>
        <taxon>Rhabditomorpha</taxon>
        <taxon>Rhabditoidea</taxon>
        <taxon>Rhabditidae</taxon>
        <taxon>Peloderinae</taxon>
        <taxon>Caenorhabditis</taxon>
    </lineage>
</organism>
<keyword evidence="2" id="KW-1185">Reference proteome</keyword>
<dbReference type="AlphaFoldDB" id="A0A8R1EDT4"/>
<evidence type="ECO:0000313" key="1">
    <source>
        <dbReference type="EnsemblMetazoa" id="CJA31737a.1"/>
    </source>
</evidence>
<reference evidence="2" key="1">
    <citation type="submission" date="2010-08" db="EMBL/GenBank/DDBJ databases">
        <authorList>
            <consortium name="Caenorhabditis japonica Sequencing Consortium"/>
            <person name="Wilson R.K."/>
        </authorList>
    </citation>
    <scope>NUCLEOTIDE SEQUENCE [LARGE SCALE GENOMIC DNA]</scope>
    <source>
        <strain evidence="2">DF5081</strain>
    </source>
</reference>
<sequence length="22" mass="2639">MGKKVKIGKQRRDKYYKLAKEA</sequence>
<reference evidence="1" key="2">
    <citation type="submission" date="2022-06" db="UniProtKB">
        <authorList>
            <consortium name="EnsemblMetazoa"/>
        </authorList>
    </citation>
    <scope>IDENTIFICATION</scope>
    <source>
        <strain evidence="1">DF5081</strain>
    </source>
</reference>
<accession>A0A8R1EDT4</accession>
<proteinExistence type="predicted"/>
<dbReference type="Proteomes" id="UP000005237">
    <property type="component" value="Unassembled WGS sequence"/>
</dbReference>
<name>A0A8R1EDT4_CAEJA</name>
<dbReference type="EnsemblMetazoa" id="CJA31737a.1">
    <property type="protein sequence ID" value="CJA31737a.1"/>
    <property type="gene ID" value="WBGene00207584"/>
</dbReference>